<dbReference type="EMBL" id="SOZE01000042">
    <property type="protein sequence ID" value="TFF33558.1"/>
    <property type="molecule type" value="Genomic_DNA"/>
</dbReference>
<evidence type="ECO:0000313" key="3">
    <source>
        <dbReference type="Proteomes" id="UP000297540"/>
    </source>
</evidence>
<keyword evidence="1" id="KW-0472">Membrane</keyword>
<comment type="caution">
    <text evidence="2">The sequence shown here is derived from an EMBL/GenBank/DDBJ whole genome shotgun (WGS) entry which is preliminary data.</text>
</comment>
<feature type="transmembrane region" description="Helical" evidence="1">
    <location>
        <begin position="220"/>
        <end position="246"/>
    </location>
</feature>
<keyword evidence="3" id="KW-1185">Reference proteome</keyword>
<dbReference type="Proteomes" id="UP000297540">
    <property type="component" value="Unassembled WGS sequence"/>
</dbReference>
<dbReference type="AlphaFoldDB" id="A0A4Y8S3L5"/>
<dbReference type="RefSeq" id="WP_133236127.1">
    <property type="nucleotide sequence ID" value="NZ_SOZE01000042.1"/>
</dbReference>
<accession>A0A4Y8S3L5</accession>
<keyword evidence="1" id="KW-0812">Transmembrane</keyword>
<feature type="transmembrane region" description="Helical" evidence="1">
    <location>
        <begin position="267"/>
        <end position="286"/>
    </location>
</feature>
<dbReference type="OrthoDB" id="102112at2"/>
<feature type="transmembrane region" description="Helical" evidence="1">
    <location>
        <begin position="163"/>
        <end position="188"/>
    </location>
</feature>
<sequence length="430" mass="50160">MQTLENTHWPLWRKIVFRFFFVYLALQTAPITWLDSIPYVSIVTQYYGKLTDWIVTEANTLFLHVRPVLVPENGSGDTSMGWARLWTYLLLAALGAIIWSVADRKRPNYTHLNYWLCLFTRYYVIMVALLYGIIKLFGMQMIFPSLHQLATPLGDLLPMRFSWLFIGYSGPYQFFSGAMEVFAALLLLYRRTASLGTLVATGVFINVMMLNLCYDIPVKIFSMQMVFTCLFLLANESNRLIAFFILDKPAPTSAIYHFRYTKKWMRITRIVLKSLFVLIMIIIPVYQDFGQAADNKVPKQPVQNGVYAVTSYKINKQDIPLSLTDTLRWQDLIFENGSGSVKSNDTLFRKRYNRGYFAYGLDSAKHMLYFKKRYDDKAYILLFDYAMPDSNTITLSGLKGKDSLHVELKRIKRHFQLAERQFHWLSEQNR</sequence>
<protein>
    <recommendedName>
        <fullName evidence="4">DoxX family protein</fullName>
    </recommendedName>
</protein>
<evidence type="ECO:0000313" key="2">
    <source>
        <dbReference type="EMBL" id="TFF33558.1"/>
    </source>
</evidence>
<feature type="transmembrane region" description="Helical" evidence="1">
    <location>
        <begin position="122"/>
        <end position="143"/>
    </location>
</feature>
<evidence type="ECO:0008006" key="4">
    <source>
        <dbReference type="Google" id="ProtNLM"/>
    </source>
</evidence>
<evidence type="ECO:0000256" key="1">
    <source>
        <dbReference type="SAM" id="Phobius"/>
    </source>
</evidence>
<keyword evidence="1" id="KW-1133">Transmembrane helix</keyword>
<feature type="transmembrane region" description="Helical" evidence="1">
    <location>
        <begin position="195"/>
        <end position="214"/>
    </location>
</feature>
<feature type="transmembrane region" description="Helical" evidence="1">
    <location>
        <begin position="15"/>
        <end position="34"/>
    </location>
</feature>
<reference evidence="2 3" key="1">
    <citation type="journal article" date="2017" name="Int. J. Syst. Evol. Microbiol.">
        <title>Mucilaginibacterpsychrotolerans sp. nov., isolated from peatlands.</title>
        <authorList>
            <person name="Deng Y."/>
            <person name="Shen L."/>
            <person name="Xu B."/>
            <person name="Liu Y."/>
            <person name="Gu Z."/>
            <person name="Liu H."/>
            <person name="Zhou Y."/>
        </authorList>
    </citation>
    <scope>NUCLEOTIDE SEQUENCE [LARGE SCALE GENOMIC DNA]</scope>
    <source>
        <strain evidence="2 3">NH7-4</strain>
    </source>
</reference>
<name>A0A4Y8S3L5_9SPHI</name>
<organism evidence="2 3">
    <name type="scientific">Mucilaginibacter psychrotolerans</name>
    <dbReference type="NCBI Taxonomy" id="1524096"/>
    <lineage>
        <taxon>Bacteria</taxon>
        <taxon>Pseudomonadati</taxon>
        <taxon>Bacteroidota</taxon>
        <taxon>Sphingobacteriia</taxon>
        <taxon>Sphingobacteriales</taxon>
        <taxon>Sphingobacteriaceae</taxon>
        <taxon>Mucilaginibacter</taxon>
    </lineage>
</organism>
<feature type="transmembrane region" description="Helical" evidence="1">
    <location>
        <begin position="85"/>
        <end position="102"/>
    </location>
</feature>
<proteinExistence type="predicted"/>
<gene>
    <name evidence="2" type="ORF">E2R66_25115</name>
</gene>